<evidence type="ECO:0000256" key="3">
    <source>
        <dbReference type="ARBA" id="ARBA00022723"/>
    </source>
</evidence>
<proteinExistence type="inferred from homology"/>
<comment type="caution">
    <text evidence="6">The sequence shown here is derived from an EMBL/GenBank/DDBJ whole genome shotgun (WGS) entry which is preliminary data.</text>
</comment>
<gene>
    <name evidence="6" type="ORF">LCGC14_1685920</name>
</gene>
<dbReference type="EMBL" id="LAZR01014677">
    <property type="protein sequence ID" value="KKM16427.1"/>
    <property type="molecule type" value="Genomic_DNA"/>
</dbReference>
<dbReference type="GO" id="GO:0016491">
    <property type="term" value="F:oxidoreductase activity"/>
    <property type="evidence" value="ECO:0007669"/>
    <property type="project" value="UniProtKB-KW"/>
</dbReference>
<evidence type="ECO:0000256" key="2">
    <source>
        <dbReference type="ARBA" id="ARBA00008072"/>
    </source>
</evidence>
<dbReference type="AlphaFoldDB" id="A0A0F9HML7"/>
<reference evidence="6" key="1">
    <citation type="journal article" date="2015" name="Nature">
        <title>Complex archaea that bridge the gap between prokaryotes and eukaryotes.</title>
        <authorList>
            <person name="Spang A."/>
            <person name="Saw J.H."/>
            <person name="Jorgensen S.L."/>
            <person name="Zaremba-Niedzwiedzka K."/>
            <person name="Martijn J."/>
            <person name="Lind A.E."/>
            <person name="van Eijk R."/>
            <person name="Schleper C."/>
            <person name="Guy L."/>
            <person name="Ettema T.J."/>
        </authorList>
    </citation>
    <scope>NUCLEOTIDE SEQUENCE</scope>
</reference>
<dbReference type="GO" id="GO:0046872">
    <property type="term" value="F:metal ion binding"/>
    <property type="evidence" value="ECO:0007669"/>
    <property type="project" value="UniProtKB-KW"/>
</dbReference>
<comment type="similarity">
    <text evidence="2">Belongs to the zinc-containing alcohol dehydrogenase family.</text>
</comment>
<dbReference type="PANTHER" id="PTHR43161">
    <property type="entry name" value="SORBITOL DEHYDROGENASE"/>
    <property type="match status" value="1"/>
</dbReference>
<sequence length="85" mass="9334">MICIGLPSEGTVPINIVASLAKEVRIDTIFGYAHIYTRVLNLMGSGKIDVKPLITETWAFKGSIKAFEYASNPRPTSIKVQLELP</sequence>
<evidence type="ECO:0008006" key="7">
    <source>
        <dbReference type="Google" id="ProtNLM"/>
    </source>
</evidence>
<evidence type="ECO:0000256" key="4">
    <source>
        <dbReference type="ARBA" id="ARBA00022833"/>
    </source>
</evidence>
<keyword evidence="5" id="KW-0560">Oxidoreductase</keyword>
<evidence type="ECO:0000256" key="5">
    <source>
        <dbReference type="ARBA" id="ARBA00023002"/>
    </source>
</evidence>
<comment type="cofactor">
    <cofactor evidence="1">
        <name>Zn(2+)</name>
        <dbReference type="ChEBI" id="CHEBI:29105"/>
    </cofactor>
</comment>
<dbReference type="Gene3D" id="3.40.50.720">
    <property type="entry name" value="NAD(P)-binding Rossmann-like Domain"/>
    <property type="match status" value="1"/>
</dbReference>
<protein>
    <recommendedName>
        <fullName evidence="7">Alcohol dehydrogenase-like C-terminal domain-containing protein</fullName>
    </recommendedName>
</protein>
<keyword evidence="4" id="KW-0862">Zinc</keyword>
<accession>A0A0F9HML7</accession>
<dbReference type="Gene3D" id="3.90.180.10">
    <property type="entry name" value="Medium-chain alcohol dehydrogenases, catalytic domain"/>
    <property type="match status" value="1"/>
</dbReference>
<organism evidence="6">
    <name type="scientific">marine sediment metagenome</name>
    <dbReference type="NCBI Taxonomy" id="412755"/>
    <lineage>
        <taxon>unclassified sequences</taxon>
        <taxon>metagenomes</taxon>
        <taxon>ecological metagenomes</taxon>
    </lineage>
</organism>
<evidence type="ECO:0000256" key="1">
    <source>
        <dbReference type="ARBA" id="ARBA00001947"/>
    </source>
</evidence>
<name>A0A0F9HML7_9ZZZZ</name>
<dbReference type="PANTHER" id="PTHR43161:SF9">
    <property type="entry name" value="SORBITOL DEHYDROGENASE"/>
    <property type="match status" value="1"/>
</dbReference>
<evidence type="ECO:0000313" key="6">
    <source>
        <dbReference type="EMBL" id="KKM16427.1"/>
    </source>
</evidence>
<keyword evidence="3" id="KW-0479">Metal-binding</keyword>